<evidence type="ECO:0000256" key="4">
    <source>
        <dbReference type="ARBA" id="ARBA00022833"/>
    </source>
</evidence>
<evidence type="ECO:0000313" key="10">
    <source>
        <dbReference type="Proteomes" id="UP000297385"/>
    </source>
</evidence>
<evidence type="ECO:0000256" key="5">
    <source>
        <dbReference type="ARBA" id="ARBA00023015"/>
    </source>
</evidence>
<keyword evidence="6" id="KW-0238">DNA-binding</keyword>
<dbReference type="GO" id="GO:0003677">
    <property type="term" value="F:DNA binding"/>
    <property type="evidence" value="ECO:0007669"/>
    <property type="project" value="UniProtKB-KW"/>
</dbReference>
<proteinExistence type="predicted"/>
<dbReference type="GO" id="GO:1902208">
    <property type="term" value="P:regulation of bacterial-type flagellum assembly"/>
    <property type="evidence" value="ECO:0007669"/>
    <property type="project" value="InterPro"/>
</dbReference>
<evidence type="ECO:0000256" key="8">
    <source>
        <dbReference type="ARBA" id="ARBA00023163"/>
    </source>
</evidence>
<keyword evidence="5" id="KW-0805">Transcription regulation</keyword>
<dbReference type="InterPro" id="IPR007944">
    <property type="entry name" value="FlhC"/>
</dbReference>
<dbReference type="InterPro" id="IPR036194">
    <property type="entry name" value="FlhD_sf"/>
</dbReference>
<evidence type="ECO:0000256" key="2">
    <source>
        <dbReference type="ARBA" id="ARBA00022723"/>
    </source>
</evidence>
<protein>
    <recommendedName>
        <fullName evidence="11">Transcriptional activator FlhC</fullName>
    </recommendedName>
</protein>
<dbReference type="RefSeq" id="WP_134466879.1">
    <property type="nucleotide sequence ID" value="NZ_SNVI01000008.1"/>
</dbReference>
<dbReference type="Proteomes" id="UP000297385">
    <property type="component" value="Unassembled WGS sequence"/>
</dbReference>
<keyword evidence="2" id="KW-0479">Metal-binding</keyword>
<dbReference type="Pfam" id="PF05280">
    <property type="entry name" value="FlhC"/>
    <property type="match status" value="1"/>
</dbReference>
<evidence type="ECO:0000256" key="3">
    <source>
        <dbReference type="ARBA" id="ARBA00022795"/>
    </source>
</evidence>
<comment type="caution">
    <text evidence="9">The sequence shown here is derived from an EMBL/GenBank/DDBJ whole genome shotgun (WGS) entry which is preliminary data.</text>
</comment>
<name>A0A4Y8MHN8_9BURK</name>
<dbReference type="SUPFAM" id="SSF63592">
    <property type="entry name" value="Flagellar transcriptional activator FlhD"/>
    <property type="match status" value="1"/>
</dbReference>
<evidence type="ECO:0000256" key="6">
    <source>
        <dbReference type="ARBA" id="ARBA00023125"/>
    </source>
</evidence>
<keyword evidence="8" id="KW-0804">Transcription</keyword>
<sequence length="395" mass="44463">MLKVSLYGHSEPQNLLLSDWLTEKVQRGNFALTDFMRRSIGANGRMQSVFSLSLDNVATFDEHIGAKATLMNMPFLALSPVLDDPRDWESFLDGVMYSPKVESLIAAMPKLDQVTSRDVYHYNLSYVQLLKDVLHMSIVAVPLLGISTEMAAYLKQVPMARLEKAVGSISFPLFQWRFHDQNFWLEYSAGWLTEETVAHYIMATSPVRAGSLPYKHLWTDLRLERSQREEFARLMMAQGCRSATAIDLFGLNQNKARALYREIHGVSSPCGCRASSLTWFIETAAHRLQASVYVWLYRNGLENKANIPQALIAANDVMAKMFGRNLVITADRANYLTRSMAMDSRLTMAPCRACGTDYVLSNGEGKIELAKDFSCPGCNYLLAPKSQVGKRKQSQ</sequence>
<evidence type="ECO:0000256" key="1">
    <source>
        <dbReference type="ARBA" id="ARBA00022490"/>
    </source>
</evidence>
<keyword evidence="3" id="KW-1005">Bacterial flagellum biogenesis</keyword>
<dbReference type="SUPFAM" id="SSF160930">
    <property type="entry name" value="FlhC-like"/>
    <property type="match status" value="1"/>
</dbReference>
<evidence type="ECO:0000256" key="7">
    <source>
        <dbReference type="ARBA" id="ARBA00023159"/>
    </source>
</evidence>
<keyword evidence="4" id="KW-0862">Zinc</keyword>
<keyword evidence="7" id="KW-0010">Activator</keyword>
<reference evidence="9 10" key="1">
    <citation type="submission" date="2019-03" db="EMBL/GenBank/DDBJ databases">
        <title>Complete Genome Sequence of Paraburkholderia dipogonis ICMP 19430T, a Nitrogen-fixing Symbiont of the South African Invasive Legume Dipogon lignosus in New Zealand.</title>
        <authorList>
            <person name="De Meyer S.E."/>
        </authorList>
    </citation>
    <scope>NUCLEOTIDE SEQUENCE [LARGE SCALE GENOMIC DNA]</scope>
    <source>
        <strain evidence="9 10">ICMP 19430</strain>
    </source>
</reference>
<organism evidence="9 10">
    <name type="scientific">Paraburkholderia dipogonis</name>
    <dbReference type="NCBI Taxonomy" id="1211383"/>
    <lineage>
        <taxon>Bacteria</taxon>
        <taxon>Pseudomonadati</taxon>
        <taxon>Pseudomonadota</taxon>
        <taxon>Betaproteobacteria</taxon>
        <taxon>Burkholderiales</taxon>
        <taxon>Burkholderiaceae</taxon>
        <taxon>Paraburkholderia</taxon>
    </lineage>
</organism>
<dbReference type="AlphaFoldDB" id="A0A4Y8MHN8"/>
<accession>A0A4Y8MHN8</accession>
<dbReference type="GO" id="GO:0046872">
    <property type="term" value="F:metal ion binding"/>
    <property type="evidence" value="ECO:0007669"/>
    <property type="project" value="UniProtKB-KW"/>
</dbReference>
<keyword evidence="1" id="KW-0963">Cytoplasm</keyword>
<gene>
    <name evidence="9" type="ORF">E2553_45940</name>
</gene>
<dbReference type="GO" id="GO:0044781">
    <property type="term" value="P:bacterial-type flagellum organization"/>
    <property type="evidence" value="ECO:0007669"/>
    <property type="project" value="UniProtKB-KW"/>
</dbReference>
<evidence type="ECO:0008006" key="11">
    <source>
        <dbReference type="Google" id="ProtNLM"/>
    </source>
</evidence>
<dbReference type="GO" id="GO:0045893">
    <property type="term" value="P:positive regulation of DNA-templated transcription"/>
    <property type="evidence" value="ECO:0007669"/>
    <property type="project" value="InterPro"/>
</dbReference>
<evidence type="ECO:0000313" key="9">
    <source>
        <dbReference type="EMBL" id="TFE36967.1"/>
    </source>
</evidence>
<dbReference type="EMBL" id="SNVI01000008">
    <property type="protein sequence ID" value="TFE36967.1"/>
    <property type="molecule type" value="Genomic_DNA"/>
</dbReference>
<dbReference type="Gene3D" id="1.10.4000.10">
    <property type="entry name" value="Flagellar transcriptional activator FlhD"/>
    <property type="match status" value="1"/>
</dbReference>